<proteinExistence type="predicted"/>
<accession>A0ABV5HJ81</accession>
<reference evidence="1 2" key="1">
    <citation type="submission" date="2024-09" db="EMBL/GenBank/DDBJ databases">
        <authorList>
            <person name="Sun Q."/>
            <person name="Mori K."/>
        </authorList>
    </citation>
    <scope>NUCLEOTIDE SEQUENCE [LARGE SCALE GENOMIC DNA]</scope>
    <source>
        <strain evidence="1 2">CECT 8064</strain>
    </source>
</reference>
<name>A0ABV5HJ81_9VIBR</name>
<organism evidence="1 2">
    <name type="scientific">Vibrio olivae</name>
    <dbReference type="NCBI Taxonomy" id="1243002"/>
    <lineage>
        <taxon>Bacteria</taxon>
        <taxon>Pseudomonadati</taxon>
        <taxon>Pseudomonadota</taxon>
        <taxon>Gammaproteobacteria</taxon>
        <taxon>Vibrionales</taxon>
        <taxon>Vibrionaceae</taxon>
        <taxon>Vibrio</taxon>
    </lineage>
</organism>
<gene>
    <name evidence="1" type="ORF">ACFFUV_04705</name>
</gene>
<comment type="caution">
    <text evidence="1">The sequence shown here is derived from an EMBL/GenBank/DDBJ whole genome shotgun (WGS) entry which is preliminary data.</text>
</comment>
<evidence type="ECO:0000313" key="1">
    <source>
        <dbReference type="EMBL" id="MFB9134270.1"/>
    </source>
</evidence>
<protein>
    <submittedName>
        <fullName evidence="1">Uncharacterized protein</fullName>
    </submittedName>
</protein>
<keyword evidence="2" id="KW-1185">Reference proteome</keyword>
<dbReference type="Proteomes" id="UP001589645">
    <property type="component" value="Unassembled WGS sequence"/>
</dbReference>
<dbReference type="EMBL" id="JBHMEP010000001">
    <property type="protein sequence ID" value="MFB9134270.1"/>
    <property type="molecule type" value="Genomic_DNA"/>
</dbReference>
<evidence type="ECO:0000313" key="2">
    <source>
        <dbReference type="Proteomes" id="UP001589645"/>
    </source>
</evidence>
<sequence length="92" mass="10096">MVETCIYIQYITDEVGKDIDMSDKNELFKQALELVIDGVALSESGAGRYIAGRYILTLLIADNPGLVDAEKIKAIQSIIAMADEQESPAFKL</sequence>